<evidence type="ECO:0000313" key="1">
    <source>
        <dbReference type="Proteomes" id="UP000887565"/>
    </source>
</evidence>
<organism evidence="1 2">
    <name type="scientific">Romanomermis culicivorax</name>
    <name type="common">Nematode worm</name>
    <dbReference type="NCBI Taxonomy" id="13658"/>
    <lineage>
        <taxon>Eukaryota</taxon>
        <taxon>Metazoa</taxon>
        <taxon>Ecdysozoa</taxon>
        <taxon>Nematoda</taxon>
        <taxon>Enoplea</taxon>
        <taxon>Dorylaimia</taxon>
        <taxon>Mermithida</taxon>
        <taxon>Mermithoidea</taxon>
        <taxon>Mermithidae</taxon>
        <taxon>Romanomermis</taxon>
    </lineage>
</organism>
<sequence length="82" mass="9377">MEGLFTLFDKFFLHETDSFLITLFDHFKIIEFEDFMISSKAAFAETPAVASVISDSELSHRFLFSQTLLKQLAAVGIFVLHQ</sequence>
<name>A0A915HTH6_ROMCU</name>
<dbReference type="Proteomes" id="UP000887565">
    <property type="component" value="Unplaced"/>
</dbReference>
<dbReference type="WBParaSite" id="nRc.2.0.1.t04695-RA">
    <property type="protein sequence ID" value="nRc.2.0.1.t04695-RA"/>
    <property type="gene ID" value="nRc.2.0.1.g04695"/>
</dbReference>
<protein>
    <submittedName>
        <fullName evidence="2">Uncharacterized protein</fullName>
    </submittedName>
</protein>
<reference evidence="2" key="1">
    <citation type="submission" date="2022-11" db="UniProtKB">
        <authorList>
            <consortium name="WormBaseParasite"/>
        </authorList>
    </citation>
    <scope>IDENTIFICATION</scope>
</reference>
<dbReference type="AlphaFoldDB" id="A0A915HTH6"/>
<evidence type="ECO:0000313" key="2">
    <source>
        <dbReference type="WBParaSite" id="nRc.2.0.1.t04695-RA"/>
    </source>
</evidence>
<keyword evidence="1" id="KW-1185">Reference proteome</keyword>
<accession>A0A915HTH6</accession>
<proteinExistence type="predicted"/>